<proteinExistence type="predicted"/>
<keyword evidence="2" id="KW-0812">Transmembrane</keyword>
<protein>
    <submittedName>
        <fullName evidence="3">Putative membrane protein</fullName>
    </submittedName>
</protein>
<feature type="transmembrane region" description="Helical" evidence="2">
    <location>
        <begin position="214"/>
        <end position="236"/>
    </location>
</feature>
<keyword evidence="4" id="KW-1185">Reference proteome</keyword>
<dbReference type="AlphaFoldDB" id="X5DP62"/>
<dbReference type="HOGENOM" id="CLU_048085_0_0_11"/>
<feature type="transmembrane region" description="Helical" evidence="2">
    <location>
        <begin position="269"/>
        <end position="288"/>
    </location>
</feature>
<feature type="compositionally biased region" description="Acidic residues" evidence="1">
    <location>
        <begin position="93"/>
        <end position="113"/>
    </location>
</feature>
<dbReference type="eggNOG" id="ENOG50348T2">
    <property type="taxonomic scope" value="Bacteria"/>
</dbReference>
<evidence type="ECO:0000313" key="4">
    <source>
        <dbReference type="Proteomes" id="UP000023703"/>
    </source>
</evidence>
<evidence type="ECO:0000313" key="3">
    <source>
        <dbReference type="EMBL" id="AHW63084.1"/>
    </source>
</evidence>
<sequence length="291" mass="30832">MSEKLTVAELMARNAKDGARRADRPRRRRNLEDGGVSVSELTGSIPVVSDEDLDQDGADSAAEDLAPVDSHPHQGGHELDDGPEGFDGHDVVEGEVVDEVEEPDEPGEPEEFGGVDTDPAGAHTGETSGDADVAAETTVLPRVDAREESPADADTDAKSAFSDGAAPAEYTDERAGEPESNEIAEQTVPAEEQTEADPDKIIEYEDDAISWPALLGQTALALVIGVVIFFGFTLLWDKLGTALVLIMSGIVTLVCVGVVHALLRHRHTLVLILAFVVGLVITLGPRLIMSI</sequence>
<dbReference type="OrthoDB" id="4428184at2"/>
<keyword evidence="2" id="KW-0472">Membrane</keyword>
<evidence type="ECO:0000256" key="1">
    <source>
        <dbReference type="SAM" id="MobiDB-lite"/>
    </source>
</evidence>
<dbReference type="EMBL" id="CP006842">
    <property type="protein sequence ID" value="AHW63084.1"/>
    <property type="molecule type" value="Genomic_DNA"/>
</dbReference>
<dbReference type="KEGG" id="cgy:CGLY_03180"/>
<feature type="compositionally biased region" description="Basic and acidic residues" evidence="1">
    <location>
        <begin position="70"/>
        <end position="92"/>
    </location>
</feature>
<dbReference type="RefSeq" id="WP_038546109.1">
    <property type="nucleotide sequence ID" value="NZ_CP006842.1"/>
</dbReference>
<evidence type="ECO:0000256" key="2">
    <source>
        <dbReference type="SAM" id="Phobius"/>
    </source>
</evidence>
<gene>
    <name evidence="3" type="ORF">CGLY_03180</name>
</gene>
<keyword evidence="2" id="KW-1133">Transmembrane helix</keyword>
<organism evidence="3 4">
    <name type="scientific">Corynebacterium glyciniphilum AJ 3170</name>
    <dbReference type="NCBI Taxonomy" id="1404245"/>
    <lineage>
        <taxon>Bacteria</taxon>
        <taxon>Bacillati</taxon>
        <taxon>Actinomycetota</taxon>
        <taxon>Actinomycetes</taxon>
        <taxon>Mycobacteriales</taxon>
        <taxon>Corynebacteriaceae</taxon>
        <taxon>Corynebacterium</taxon>
    </lineage>
</organism>
<accession>X5DP62</accession>
<dbReference type="Proteomes" id="UP000023703">
    <property type="component" value="Chromosome"/>
</dbReference>
<feature type="region of interest" description="Disordered" evidence="1">
    <location>
        <begin position="12"/>
        <end position="197"/>
    </location>
</feature>
<name>X5DP62_9CORY</name>
<reference evidence="3 4" key="1">
    <citation type="journal article" date="2015" name="Int. J. Syst. Evol. Microbiol.">
        <title>Revisiting Corynebacterium glyciniphilum (ex Kubota et al., 1972) sp. nov., nom. rev., isolated from putrefied banana.</title>
        <authorList>
            <person name="Al-Dilaimi A."/>
            <person name="Bednarz H."/>
            <person name="Lomker A."/>
            <person name="Niehaus K."/>
            <person name="Kalinowski J."/>
            <person name="Ruckert C."/>
        </authorList>
    </citation>
    <scope>NUCLEOTIDE SEQUENCE [LARGE SCALE GENOMIC DNA]</scope>
    <source>
        <strain evidence="3">AJ 3170</strain>
    </source>
</reference>
<feature type="transmembrane region" description="Helical" evidence="2">
    <location>
        <begin position="243"/>
        <end position="263"/>
    </location>
</feature>
<dbReference type="STRING" id="1404245.CGLY_03180"/>